<proteinExistence type="predicted"/>
<protein>
    <recommendedName>
        <fullName evidence="4">Lipoprotein</fullName>
    </recommendedName>
</protein>
<dbReference type="STRING" id="1285242.A6A04_05525"/>
<dbReference type="SUPFAM" id="SSF111342">
    <property type="entry name" value="CbiD-like"/>
    <property type="match status" value="1"/>
</dbReference>
<comment type="caution">
    <text evidence="2">The sequence shown here is derived from an EMBL/GenBank/DDBJ whole genome shotgun (WGS) entry which is preliminary data.</text>
</comment>
<accession>A0A178MDZ4</accession>
<name>A0A178MDZ4_9PROT</name>
<evidence type="ECO:0000313" key="3">
    <source>
        <dbReference type="Proteomes" id="UP000078428"/>
    </source>
</evidence>
<dbReference type="GO" id="GO:0009236">
    <property type="term" value="P:cobalamin biosynthetic process"/>
    <property type="evidence" value="ECO:0007669"/>
    <property type="project" value="InterPro"/>
</dbReference>
<reference evidence="2 3" key="1">
    <citation type="submission" date="2016-04" db="EMBL/GenBank/DDBJ databases">
        <title>Draft genome sequence of freshwater magnetotactic bacteria Magnetospirillum marisnigri SP-1 and Magnetospirillum moscoviense BB-1.</title>
        <authorList>
            <person name="Koziaeva V."/>
            <person name="Dziuba M.V."/>
            <person name="Ivanov T.M."/>
            <person name="Kuznetsov B."/>
            <person name="Grouzdev D.S."/>
        </authorList>
    </citation>
    <scope>NUCLEOTIDE SEQUENCE [LARGE SCALE GENOMIC DNA]</scope>
    <source>
        <strain evidence="2 3">SP-1</strain>
    </source>
</reference>
<dbReference type="PROSITE" id="PS51257">
    <property type="entry name" value="PROKAR_LIPOPROTEIN"/>
    <property type="match status" value="1"/>
</dbReference>
<feature type="chain" id="PRO_5008091887" description="Lipoprotein" evidence="1">
    <location>
        <begin position="21"/>
        <end position="184"/>
    </location>
</feature>
<dbReference type="AlphaFoldDB" id="A0A178MDZ4"/>
<dbReference type="InterPro" id="IPR036074">
    <property type="entry name" value="CbiD_sf"/>
</dbReference>
<dbReference type="OrthoDB" id="8443104at2"/>
<dbReference type="GO" id="GO:0008168">
    <property type="term" value="F:methyltransferase activity"/>
    <property type="evidence" value="ECO:0007669"/>
    <property type="project" value="InterPro"/>
</dbReference>
<evidence type="ECO:0000313" key="2">
    <source>
        <dbReference type="EMBL" id="OAN46763.1"/>
    </source>
</evidence>
<sequence>MPLRLSRLAVLAVAAPLALAGCASDFDILNPTKKRTPPPCPPIYILSDAAKITQYRPGPGRDLTDVELEAEIVAFKGECSYTPKGSEVTIQVGFEVKRGPAATSRESTLNYFVAIPKYYPSAAAKAEFSVPVKFPEGMDQARTTDNDVFMLLPIKSKDIINDYEIYIGFQLSPEELEANRRLKR</sequence>
<feature type="signal peptide" evidence="1">
    <location>
        <begin position="1"/>
        <end position="20"/>
    </location>
</feature>
<keyword evidence="1" id="KW-0732">Signal</keyword>
<evidence type="ECO:0008006" key="4">
    <source>
        <dbReference type="Google" id="ProtNLM"/>
    </source>
</evidence>
<keyword evidence="3" id="KW-1185">Reference proteome</keyword>
<dbReference type="Proteomes" id="UP000078428">
    <property type="component" value="Unassembled WGS sequence"/>
</dbReference>
<evidence type="ECO:0000256" key="1">
    <source>
        <dbReference type="SAM" id="SignalP"/>
    </source>
</evidence>
<gene>
    <name evidence="2" type="ORF">A6A04_05525</name>
</gene>
<organism evidence="2 3">
    <name type="scientific">Paramagnetospirillum marisnigri</name>
    <dbReference type="NCBI Taxonomy" id="1285242"/>
    <lineage>
        <taxon>Bacteria</taxon>
        <taxon>Pseudomonadati</taxon>
        <taxon>Pseudomonadota</taxon>
        <taxon>Alphaproteobacteria</taxon>
        <taxon>Rhodospirillales</taxon>
        <taxon>Magnetospirillaceae</taxon>
        <taxon>Paramagnetospirillum</taxon>
    </lineage>
</organism>
<dbReference type="EMBL" id="LWQT01000088">
    <property type="protein sequence ID" value="OAN46763.1"/>
    <property type="molecule type" value="Genomic_DNA"/>
</dbReference>